<dbReference type="EMBL" id="KN847333">
    <property type="protein sequence ID" value="KIW46940.1"/>
    <property type="molecule type" value="Genomic_DNA"/>
</dbReference>
<dbReference type="InterPro" id="IPR036291">
    <property type="entry name" value="NAD(P)-bd_dom_sf"/>
</dbReference>
<keyword evidence="3" id="KW-1185">Reference proteome</keyword>
<proteinExistence type="predicted"/>
<dbReference type="InterPro" id="IPR002347">
    <property type="entry name" value="SDR_fam"/>
</dbReference>
<dbReference type="Gene3D" id="3.40.50.720">
    <property type="entry name" value="NAD(P)-binding Rossmann-like Domain"/>
    <property type="match status" value="1"/>
</dbReference>
<dbReference type="PANTHER" id="PTHR47534">
    <property type="entry name" value="YALI0E05731P"/>
    <property type="match status" value="1"/>
</dbReference>
<protein>
    <recommendedName>
        <fullName evidence="4">Ketoreductase (KR) domain-containing protein</fullName>
    </recommendedName>
</protein>
<dbReference type="PANTHER" id="PTHR47534:SF3">
    <property type="entry name" value="ALCOHOL DEHYDROGENASE-LIKE C-TERMINAL DOMAIN-CONTAINING PROTEIN"/>
    <property type="match status" value="1"/>
</dbReference>
<dbReference type="AlphaFoldDB" id="A0A0D2DWF8"/>
<dbReference type="HOGENOM" id="CLU_044999_0_0_1"/>
<dbReference type="GeneID" id="27354634"/>
<evidence type="ECO:0008006" key="4">
    <source>
        <dbReference type="Google" id="ProtNLM"/>
    </source>
</evidence>
<dbReference type="OrthoDB" id="2898509at2759"/>
<dbReference type="InterPro" id="IPR052228">
    <property type="entry name" value="Sec_Metab_Biosynth_Oxidored"/>
</dbReference>
<accession>A0A0D2DWF8</accession>
<dbReference type="GO" id="GO:0016491">
    <property type="term" value="F:oxidoreductase activity"/>
    <property type="evidence" value="ECO:0007669"/>
    <property type="project" value="UniProtKB-KW"/>
</dbReference>
<sequence>MVSTSDILLNNESLSSSGSGLVAALVGATSGIGLSTLQAILKHTTSPTVYVVGRGAARLDRLIAEVQPLNRGATLHAVVAGDLTSVRGAQRAAEEVASRATHLDLLIESQGFFSFRSTPDYTPGEGLDRVTAVRYHSRMRILVTLLPLLRRSRSPRVVSVLGAGTEGPLDLSDLGMTRPETYGMAYAMGASASLTTLFLEELSRRPGNEEIVFIHLYPGLVSGTNLRVPPSTNFLVRWLWDYVAKTVVWVVGRGSQEVGERVLFAATNGRFRRLPPDTAAPGTLVQQGSDGVQGSGAYMVKDDTSVVENGGNAQLKKLREQGAGSKVYEYTMSEFERIEKL</sequence>
<name>A0A0D2DWF8_9EURO</name>
<gene>
    <name evidence="2" type="ORF">PV06_02560</name>
</gene>
<organism evidence="2 3">
    <name type="scientific">Exophiala oligosperma</name>
    <dbReference type="NCBI Taxonomy" id="215243"/>
    <lineage>
        <taxon>Eukaryota</taxon>
        <taxon>Fungi</taxon>
        <taxon>Dikarya</taxon>
        <taxon>Ascomycota</taxon>
        <taxon>Pezizomycotina</taxon>
        <taxon>Eurotiomycetes</taxon>
        <taxon>Chaetothyriomycetidae</taxon>
        <taxon>Chaetothyriales</taxon>
        <taxon>Herpotrichiellaceae</taxon>
        <taxon>Exophiala</taxon>
    </lineage>
</organism>
<dbReference type="Proteomes" id="UP000053342">
    <property type="component" value="Unassembled WGS sequence"/>
</dbReference>
<evidence type="ECO:0000313" key="2">
    <source>
        <dbReference type="EMBL" id="KIW46940.1"/>
    </source>
</evidence>
<dbReference type="RefSeq" id="XP_016267156.1">
    <property type="nucleotide sequence ID" value="XM_016403259.1"/>
</dbReference>
<keyword evidence="1" id="KW-0560">Oxidoreductase</keyword>
<reference evidence="2 3" key="1">
    <citation type="submission" date="2015-01" db="EMBL/GenBank/DDBJ databases">
        <title>The Genome Sequence of Exophiala oligosperma CBS72588.</title>
        <authorList>
            <consortium name="The Broad Institute Genomics Platform"/>
            <person name="Cuomo C."/>
            <person name="de Hoog S."/>
            <person name="Gorbushina A."/>
            <person name="Stielow B."/>
            <person name="Teixiera M."/>
            <person name="Abouelleil A."/>
            <person name="Chapman S.B."/>
            <person name="Priest M."/>
            <person name="Young S.K."/>
            <person name="Wortman J."/>
            <person name="Nusbaum C."/>
            <person name="Birren B."/>
        </authorList>
    </citation>
    <scope>NUCLEOTIDE SEQUENCE [LARGE SCALE GENOMIC DNA]</scope>
    <source>
        <strain evidence="2 3">CBS 72588</strain>
    </source>
</reference>
<dbReference type="VEuPathDB" id="FungiDB:PV06_02560"/>
<dbReference type="Pfam" id="PF00106">
    <property type="entry name" value="adh_short"/>
    <property type="match status" value="1"/>
</dbReference>
<evidence type="ECO:0000256" key="1">
    <source>
        <dbReference type="ARBA" id="ARBA00023002"/>
    </source>
</evidence>
<evidence type="ECO:0000313" key="3">
    <source>
        <dbReference type="Proteomes" id="UP000053342"/>
    </source>
</evidence>
<dbReference type="SUPFAM" id="SSF51735">
    <property type="entry name" value="NAD(P)-binding Rossmann-fold domains"/>
    <property type="match status" value="1"/>
</dbReference>
<dbReference type="STRING" id="215243.A0A0D2DWF8"/>